<dbReference type="Gene3D" id="3.30.930.10">
    <property type="entry name" value="Bira Bifunctional Protein, Domain 2"/>
    <property type="match status" value="1"/>
</dbReference>
<feature type="domain" description="BPL/LPL catalytic" evidence="1">
    <location>
        <begin position="40"/>
        <end position="230"/>
    </location>
</feature>
<evidence type="ECO:0000313" key="3">
    <source>
        <dbReference type="Proteomes" id="UP001205890"/>
    </source>
</evidence>
<dbReference type="InterPro" id="IPR004143">
    <property type="entry name" value="BPL_LPL_catalytic"/>
</dbReference>
<organism evidence="2 3">
    <name type="scientific">Alsobacter ponti</name>
    <dbReference type="NCBI Taxonomy" id="2962936"/>
    <lineage>
        <taxon>Bacteria</taxon>
        <taxon>Pseudomonadati</taxon>
        <taxon>Pseudomonadota</taxon>
        <taxon>Alphaproteobacteria</taxon>
        <taxon>Hyphomicrobiales</taxon>
        <taxon>Alsobacteraceae</taxon>
        <taxon>Alsobacter</taxon>
    </lineage>
</organism>
<dbReference type="PROSITE" id="PS51733">
    <property type="entry name" value="BPL_LPL_CATALYTIC"/>
    <property type="match status" value="1"/>
</dbReference>
<keyword evidence="3" id="KW-1185">Reference proteome</keyword>
<gene>
    <name evidence="2" type="ORF">NK718_03490</name>
</gene>
<sequence length="368" mass="37981">MKAGVAAGMTGELRVIAGDLLPARMNLSITEALCRGLQRGEAPETLRFQLFPPSAIVGRHQILVKEVNLAWAAAHGVETARRMTGGGAIVMGPGILGWELVVSSRRAAGGLDAFTASICTAVAEGLGSLGVRARFRPRNDIEVDGRKVSGTGGYVDGAALVFQGTVLVSLNVGLLAGALNLPAHKLGKRGLSALADRVTDLATVLGTPPPPARVRSALAPAMALALGLAPVEGRLSARELAEAERIHDAEIGRDAFVDGSDRAFPPGGRVVTHEAALPGGVVEIVLKLRDGADDTIDQALIAGDVFATPPRLLGDLEARLRHARLRDVADLARDHLARSQGRLAGIGAEDFVAALRDAASLAAGGAAR</sequence>
<proteinExistence type="predicted"/>
<dbReference type="Proteomes" id="UP001205890">
    <property type="component" value="Unassembled WGS sequence"/>
</dbReference>
<dbReference type="GO" id="GO:0016874">
    <property type="term" value="F:ligase activity"/>
    <property type="evidence" value="ECO:0007669"/>
    <property type="project" value="UniProtKB-KW"/>
</dbReference>
<dbReference type="SUPFAM" id="SSF55681">
    <property type="entry name" value="Class II aaRS and biotin synthetases"/>
    <property type="match status" value="1"/>
</dbReference>
<dbReference type="Gene3D" id="3.30.390.50">
    <property type="entry name" value="CO dehydrogenase flavoprotein, C-terminal domain"/>
    <property type="match status" value="1"/>
</dbReference>
<name>A0ABT1L9E0_9HYPH</name>
<dbReference type="InterPro" id="IPR045864">
    <property type="entry name" value="aa-tRNA-synth_II/BPL/LPL"/>
</dbReference>
<accession>A0ABT1L9E0</accession>
<reference evidence="2 3" key="1">
    <citation type="submission" date="2022-07" db="EMBL/GenBank/DDBJ databases">
        <authorList>
            <person name="Li W.-J."/>
            <person name="Deng Q.-Q."/>
        </authorList>
    </citation>
    <scope>NUCLEOTIDE SEQUENCE [LARGE SCALE GENOMIC DNA]</scope>
    <source>
        <strain evidence="2 3">SYSU M60028</strain>
    </source>
</reference>
<dbReference type="RefSeq" id="WP_254738678.1">
    <property type="nucleotide sequence ID" value="NZ_JANCLU010000002.1"/>
</dbReference>
<dbReference type="Pfam" id="PF21948">
    <property type="entry name" value="LplA-B_cat"/>
    <property type="match status" value="1"/>
</dbReference>
<dbReference type="PANTHER" id="PTHR43679:SF2">
    <property type="entry name" value="OCTANOYL-[GCVH]:PROTEIN N-OCTANOYLTRANSFERASE"/>
    <property type="match status" value="1"/>
</dbReference>
<keyword evidence="2" id="KW-0436">Ligase</keyword>
<dbReference type="InterPro" id="IPR050664">
    <property type="entry name" value="Octanoyltrans_LipM/LipL"/>
</dbReference>
<dbReference type="EMBL" id="JANCLU010000002">
    <property type="protein sequence ID" value="MCP8937566.1"/>
    <property type="molecule type" value="Genomic_DNA"/>
</dbReference>
<dbReference type="CDD" id="cd16443">
    <property type="entry name" value="LplA"/>
    <property type="match status" value="1"/>
</dbReference>
<comment type="caution">
    <text evidence="2">The sequence shown here is derived from an EMBL/GenBank/DDBJ whole genome shotgun (WGS) entry which is preliminary data.</text>
</comment>
<evidence type="ECO:0000259" key="1">
    <source>
        <dbReference type="PROSITE" id="PS51733"/>
    </source>
</evidence>
<dbReference type="PANTHER" id="PTHR43679">
    <property type="entry name" value="OCTANOYLTRANSFERASE LIPM-RELATED"/>
    <property type="match status" value="1"/>
</dbReference>
<evidence type="ECO:0000313" key="2">
    <source>
        <dbReference type="EMBL" id="MCP8937566.1"/>
    </source>
</evidence>
<protein>
    <submittedName>
        <fullName evidence="2">Lipoate--protein ligase family protein</fullName>
    </submittedName>
</protein>